<dbReference type="InterPro" id="IPR020825">
    <property type="entry name" value="Phe-tRNA_synthase-like_B3/B4"/>
</dbReference>
<organism evidence="2 3">
    <name type="scientific">Streptomyces thermodiastaticus</name>
    <dbReference type="NCBI Taxonomy" id="44061"/>
    <lineage>
        <taxon>Bacteria</taxon>
        <taxon>Bacillati</taxon>
        <taxon>Actinomycetota</taxon>
        <taxon>Actinomycetes</taxon>
        <taxon>Kitasatosporales</taxon>
        <taxon>Streptomycetaceae</taxon>
        <taxon>Streptomyces</taxon>
    </lineage>
</organism>
<dbReference type="EMBL" id="JAUSWC010000009">
    <property type="protein sequence ID" value="MDQ0487929.1"/>
    <property type="molecule type" value="Genomic_DNA"/>
</dbReference>
<evidence type="ECO:0000313" key="2">
    <source>
        <dbReference type="EMBL" id="MDQ0487929.1"/>
    </source>
</evidence>
<dbReference type="Pfam" id="PF03483">
    <property type="entry name" value="B3_4"/>
    <property type="match status" value="1"/>
</dbReference>
<protein>
    <submittedName>
        <fullName evidence="2">DNA/RNA-binding domain of Phe-tRNA-synthetase-like protein</fullName>
    </submittedName>
</protein>
<dbReference type="Proteomes" id="UP001236795">
    <property type="component" value="Unassembled WGS sequence"/>
</dbReference>
<name>A0ABU0KIC7_9ACTN</name>
<sequence length="238" mass="26033">MIFRHTEAVRSAHPGLAAGALHATGVDGTADVEARVSEYTARAQTRLADGPESRFPEVLAWRSTYARMGLRPTQYRCASESLLRRLRKEGALPRIHPVVDLCNAVSVAYAVPVAVLDTVRITGPLLEVRPARGDEEYTTFDGRTEHPAPGEVTYADSAGRAHARRWTNRQSGHSAVREGTRRILVVAEAMHEGGADTVARLLETLEKELTALWPVTPVTALLTDAEPEFGLHDDGRVR</sequence>
<gene>
    <name evidence="2" type="ORF">QO019_002784</name>
</gene>
<evidence type="ECO:0000313" key="3">
    <source>
        <dbReference type="Proteomes" id="UP001236795"/>
    </source>
</evidence>
<evidence type="ECO:0000259" key="1">
    <source>
        <dbReference type="SMART" id="SM00873"/>
    </source>
</evidence>
<proteinExistence type="predicted"/>
<dbReference type="PANTHER" id="PTHR39209">
    <property type="match status" value="1"/>
</dbReference>
<dbReference type="SMART" id="SM00873">
    <property type="entry name" value="B3_4"/>
    <property type="match status" value="1"/>
</dbReference>
<dbReference type="SUPFAM" id="SSF56037">
    <property type="entry name" value="PheT/TilS domain"/>
    <property type="match status" value="1"/>
</dbReference>
<dbReference type="RefSeq" id="WP_258903105.1">
    <property type="nucleotide sequence ID" value="NZ_JAUSWC010000009.1"/>
</dbReference>
<dbReference type="PANTHER" id="PTHR39209:SF2">
    <property type="entry name" value="CYTOPLASMIC PROTEIN"/>
    <property type="match status" value="1"/>
</dbReference>
<feature type="domain" description="B3/B4 tRNA-binding" evidence="1">
    <location>
        <begin position="59"/>
        <end position="207"/>
    </location>
</feature>
<keyword evidence="3" id="KW-1185">Reference proteome</keyword>
<reference evidence="2 3" key="1">
    <citation type="submission" date="2023-07" db="EMBL/GenBank/DDBJ databases">
        <title>Genomic Encyclopedia of Type Strains, Phase IV (KMG-IV): sequencing the most valuable type-strain genomes for metagenomic binning, comparative biology and taxonomic classification.</title>
        <authorList>
            <person name="Goeker M."/>
        </authorList>
    </citation>
    <scope>NUCLEOTIDE SEQUENCE [LARGE SCALE GENOMIC DNA]</scope>
    <source>
        <strain evidence="2 3">DSM 40573</strain>
    </source>
</reference>
<dbReference type="Gene3D" id="3.50.40.10">
    <property type="entry name" value="Phenylalanyl-trna Synthetase, Chain B, domain 3"/>
    <property type="match status" value="1"/>
</dbReference>
<accession>A0ABU0KIC7</accession>
<dbReference type="InterPro" id="IPR005146">
    <property type="entry name" value="B3/B4_tRNA-bd"/>
</dbReference>
<comment type="caution">
    <text evidence="2">The sequence shown here is derived from an EMBL/GenBank/DDBJ whole genome shotgun (WGS) entry which is preliminary data.</text>
</comment>